<sequence length="459" mass="51487">MNLVQQIAFLGLLAFAAFLLFRRIRFIQRNILLGKKTGAVEQKGERMKRTLLLAFGQKKMFDKPIVGFLHFAIYAGFIIINIEILEIILDGVLGTHRLFAPLVSAGVYRAFLGIFEFLALGVVLSCAIFLIRRNALKVGRFHKPEMKGWPTSDANIILIWEIALMFALYTMNAADSILQSRIGDMAYVDAHYTNVGAFAVSQWFVPLYDNLSTGMLLTVERVAWWVHIAGILGFAIYITYSKHLHIILAFPNVYFGDLRPKGEMENMETVTQEVKIAMGLAADTAAESEEIGTFGAKDVTDLSWKNLMDAYSCTECGRCTAVCPANITGKKLSPRKIMMDTRDRMEALGGKIDKEGKEYTDEDTLYGNYITKEELMACTTCNACVEACPVTINPLSIILQLRRYVAMEESGTPAAWNAMFSNIENNAAPWAFPATERFKWADELQREEEPKENSETGHN</sequence>
<dbReference type="AlphaFoldDB" id="A0AAW9S1U0"/>
<dbReference type="InterPro" id="IPR009051">
    <property type="entry name" value="Helical_ferredxn"/>
</dbReference>
<feature type="transmembrane region" description="Helical" evidence="6">
    <location>
        <begin position="108"/>
        <end position="131"/>
    </location>
</feature>
<dbReference type="SUPFAM" id="SSF103501">
    <property type="entry name" value="Respiratory nitrate reductase 1 gamma chain"/>
    <property type="match status" value="1"/>
</dbReference>
<dbReference type="Gene3D" id="1.10.1060.10">
    <property type="entry name" value="Alpha-helical ferredoxin"/>
    <property type="match status" value="1"/>
</dbReference>
<keyword evidence="1" id="KW-0004">4Fe-4S</keyword>
<evidence type="ECO:0000256" key="2">
    <source>
        <dbReference type="ARBA" id="ARBA00022723"/>
    </source>
</evidence>
<dbReference type="EMBL" id="JBDKWZ010000001">
    <property type="protein sequence ID" value="MEN7546879.1"/>
    <property type="molecule type" value="Genomic_DNA"/>
</dbReference>
<dbReference type="InterPro" id="IPR017900">
    <property type="entry name" value="4Fe4S_Fe_S_CS"/>
</dbReference>
<keyword evidence="4" id="KW-0408">Iron</keyword>
<keyword evidence="3" id="KW-0560">Oxidoreductase</keyword>
<feature type="transmembrane region" description="Helical" evidence="6">
    <location>
        <begin position="222"/>
        <end position="240"/>
    </location>
</feature>
<organism evidence="8 9">
    <name type="scientific">Rapidithrix thailandica</name>
    <dbReference type="NCBI Taxonomy" id="413964"/>
    <lineage>
        <taxon>Bacteria</taxon>
        <taxon>Pseudomonadati</taxon>
        <taxon>Bacteroidota</taxon>
        <taxon>Cytophagia</taxon>
        <taxon>Cytophagales</taxon>
        <taxon>Flammeovirgaceae</taxon>
        <taxon>Rapidithrix</taxon>
    </lineage>
</organism>
<evidence type="ECO:0000256" key="5">
    <source>
        <dbReference type="ARBA" id="ARBA00023014"/>
    </source>
</evidence>
<feature type="domain" description="4Fe-4S ferredoxin-type" evidence="7">
    <location>
        <begin position="367"/>
        <end position="398"/>
    </location>
</feature>
<evidence type="ECO:0000313" key="9">
    <source>
        <dbReference type="Proteomes" id="UP001403385"/>
    </source>
</evidence>
<evidence type="ECO:0000256" key="3">
    <source>
        <dbReference type="ARBA" id="ARBA00023002"/>
    </source>
</evidence>
<feature type="domain" description="4Fe-4S ferredoxin-type" evidence="7">
    <location>
        <begin position="304"/>
        <end position="335"/>
    </location>
</feature>
<dbReference type="GO" id="GO:0005886">
    <property type="term" value="C:plasma membrane"/>
    <property type="evidence" value="ECO:0007669"/>
    <property type="project" value="TreeGrafter"/>
</dbReference>
<gene>
    <name evidence="8" type="ORF">AAG747_03090</name>
</gene>
<keyword evidence="6" id="KW-0812">Transmembrane</keyword>
<dbReference type="PROSITE" id="PS51379">
    <property type="entry name" value="4FE4S_FER_2"/>
    <property type="match status" value="2"/>
</dbReference>
<dbReference type="PANTHER" id="PTHR43255">
    <property type="entry name" value="IRON-SULFUR-BINDING OXIDOREDUCTASE FADF-RELATED-RELATED"/>
    <property type="match status" value="1"/>
</dbReference>
<dbReference type="Proteomes" id="UP001403385">
    <property type="component" value="Unassembled WGS sequence"/>
</dbReference>
<dbReference type="Pfam" id="PF13187">
    <property type="entry name" value="Fer4_9"/>
    <property type="match status" value="1"/>
</dbReference>
<evidence type="ECO:0000313" key="8">
    <source>
        <dbReference type="EMBL" id="MEN7546879.1"/>
    </source>
</evidence>
<evidence type="ECO:0000256" key="6">
    <source>
        <dbReference type="SAM" id="Phobius"/>
    </source>
</evidence>
<evidence type="ECO:0000259" key="7">
    <source>
        <dbReference type="PROSITE" id="PS51379"/>
    </source>
</evidence>
<accession>A0AAW9S1U0</accession>
<evidence type="ECO:0000256" key="4">
    <source>
        <dbReference type="ARBA" id="ARBA00023004"/>
    </source>
</evidence>
<dbReference type="GO" id="GO:0016491">
    <property type="term" value="F:oxidoreductase activity"/>
    <property type="evidence" value="ECO:0007669"/>
    <property type="project" value="UniProtKB-KW"/>
</dbReference>
<keyword evidence="9" id="KW-1185">Reference proteome</keyword>
<evidence type="ECO:0000256" key="1">
    <source>
        <dbReference type="ARBA" id="ARBA00022485"/>
    </source>
</evidence>
<dbReference type="RefSeq" id="WP_346819741.1">
    <property type="nucleotide sequence ID" value="NZ_JBDKWZ010000001.1"/>
</dbReference>
<dbReference type="InterPro" id="IPR051460">
    <property type="entry name" value="HdrC_iron-sulfur_subunit"/>
</dbReference>
<dbReference type="InterPro" id="IPR036197">
    <property type="entry name" value="NarG-like_sf"/>
</dbReference>
<dbReference type="GO" id="GO:0046872">
    <property type="term" value="F:metal ion binding"/>
    <property type="evidence" value="ECO:0007669"/>
    <property type="project" value="UniProtKB-KW"/>
</dbReference>
<name>A0AAW9S1U0_9BACT</name>
<dbReference type="GO" id="GO:0051539">
    <property type="term" value="F:4 iron, 4 sulfur cluster binding"/>
    <property type="evidence" value="ECO:0007669"/>
    <property type="project" value="UniProtKB-KW"/>
</dbReference>
<proteinExistence type="predicted"/>
<comment type="caution">
    <text evidence="8">The sequence shown here is derived from an EMBL/GenBank/DDBJ whole genome shotgun (WGS) entry which is preliminary data.</text>
</comment>
<protein>
    <submittedName>
        <fullName evidence="8">(Fe-S)-binding protein</fullName>
    </submittedName>
</protein>
<feature type="transmembrane region" description="Helical" evidence="6">
    <location>
        <begin position="6"/>
        <end position="24"/>
    </location>
</feature>
<dbReference type="InterPro" id="IPR017896">
    <property type="entry name" value="4Fe4S_Fe-S-bd"/>
</dbReference>
<keyword evidence="5" id="KW-0411">Iron-sulfur</keyword>
<dbReference type="PROSITE" id="PS00198">
    <property type="entry name" value="4FE4S_FER_1"/>
    <property type="match status" value="1"/>
</dbReference>
<keyword evidence="2" id="KW-0479">Metal-binding</keyword>
<keyword evidence="6" id="KW-0472">Membrane</keyword>
<dbReference type="SUPFAM" id="SSF46548">
    <property type="entry name" value="alpha-helical ferredoxin"/>
    <property type="match status" value="1"/>
</dbReference>
<feature type="transmembrane region" description="Helical" evidence="6">
    <location>
        <begin position="65"/>
        <end position="88"/>
    </location>
</feature>
<keyword evidence="6" id="KW-1133">Transmembrane helix</keyword>
<reference evidence="8 9" key="1">
    <citation type="submission" date="2024-04" db="EMBL/GenBank/DDBJ databases">
        <title>Novel genus in family Flammeovirgaceae.</title>
        <authorList>
            <person name="Nguyen T.H."/>
            <person name="Vuong T.Q."/>
            <person name="Le H."/>
            <person name="Kim S.-G."/>
        </authorList>
    </citation>
    <scope>NUCLEOTIDE SEQUENCE [LARGE SCALE GENOMIC DNA]</scope>
    <source>
        <strain evidence="8 9">JCM 23209</strain>
    </source>
</reference>
<dbReference type="Gene3D" id="1.20.950.20">
    <property type="entry name" value="Transmembrane di-heme cytochromes, Chain C"/>
    <property type="match status" value="1"/>
</dbReference>
<dbReference type="PANTHER" id="PTHR43255:SF1">
    <property type="entry name" value="IRON-SULFUR-BINDING OXIDOREDUCTASE FADF-RELATED"/>
    <property type="match status" value="1"/>
</dbReference>